<comment type="subunit">
    <text evidence="9">The Tat system comprises two distinct complexes: a TatABC complex, containing multiple copies of TatA, TatB and TatC subunits, and a separate TatA complex, containing only TatA subunits. Substrates initially bind to the TatABC complex, which probably triggers association of the separate TatA complex to form the active translocon.</text>
</comment>
<evidence type="ECO:0000313" key="12">
    <source>
        <dbReference type="Proteomes" id="UP001595886"/>
    </source>
</evidence>
<protein>
    <recommendedName>
        <fullName evidence="9">Sec-independent protein translocase protein TatA</fullName>
    </recommendedName>
</protein>
<gene>
    <name evidence="9 11" type="primary">tatA</name>
    <name evidence="11" type="ORF">ACFO6Q_01415</name>
</gene>
<evidence type="ECO:0000256" key="9">
    <source>
        <dbReference type="HAMAP-Rule" id="MF_00236"/>
    </source>
</evidence>
<keyword evidence="12" id="KW-1185">Reference proteome</keyword>
<dbReference type="NCBIfam" id="NF002813">
    <property type="entry name" value="PRK02958.1"/>
    <property type="match status" value="1"/>
</dbReference>
<comment type="subcellular location">
    <subcellularLocation>
        <location evidence="1 9">Cell membrane</location>
        <topology evidence="1 9">Single-pass membrane protein</topology>
    </subcellularLocation>
</comment>
<evidence type="ECO:0000256" key="7">
    <source>
        <dbReference type="ARBA" id="ARBA00023010"/>
    </source>
</evidence>
<dbReference type="NCBIfam" id="TIGR01411">
    <property type="entry name" value="tatAE"/>
    <property type="match status" value="1"/>
</dbReference>
<sequence>MGSFSIWHWLIVLVIVALVFGTKRLRNIGEDVGSAIKGFRKGMQDGDAQQLKADPPAQPGTTETKSERDSV</sequence>
<organism evidence="11 12">
    <name type="scientific">Dokdonella ginsengisoli</name>
    <dbReference type="NCBI Taxonomy" id="363846"/>
    <lineage>
        <taxon>Bacteria</taxon>
        <taxon>Pseudomonadati</taxon>
        <taxon>Pseudomonadota</taxon>
        <taxon>Gammaproteobacteria</taxon>
        <taxon>Lysobacterales</taxon>
        <taxon>Rhodanobacteraceae</taxon>
        <taxon>Dokdonella</taxon>
    </lineage>
</organism>
<comment type="function">
    <text evidence="9">Part of the twin-arginine translocation (Tat) system that transports large folded proteins containing a characteristic twin-arginine motif in their signal peptide across membranes. TatA could form the protein-conducting channel of the Tat system.</text>
</comment>
<keyword evidence="2 9" id="KW-0813">Transport</keyword>
<dbReference type="InterPro" id="IPR006312">
    <property type="entry name" value="TatA/E"/>
</dbReference>
<dbReference type="PANTHER" id="PTHR42982">
    <property type="entry name" value="SEC-INDEPENDENT PROTEIN TRANSLOCASE PROTEIN TATA"/>
    <property type="match status" value="1"/>
</dbReference>
<evidence type="ECO:0000256" key="8">
    <source>
        <dbReference type="ARBA" id="ARBA00023136"/>
    </source>
</evidence>
<evidence type="ECO:0000256" key="3">
    <source>
        <dbReference type="ARBA" id="ARBA00022475"/>
    </source>
</evidence>
<dbReference type="Proteomes" id="UP001595886">
    <property type="component" value="Unassembled WGS sequence"/>
</dbReference>
<evidence type="ECO:0000256" key="5">
    <source>
        <dbReference type="ARBA" id="ARBA00022927"/>
    </source>
</evidence>
<feature type="transmembrane region" description="Helical" evidence="9">
    <location>
        <begin position="6"/>
        <end position="22"/>
    </location>
</feature>
<dbReference type="HAMAP" id="MF_00236">
    <property type="entry name" value="TatA_E"/>
    <property type="match status" value="1"/>
</dbReference>
<accession>A0ABV9QPX2</accession>
<keyword evidence="5 9" id="KW-0653">Protein transport</keyword>
<feature type="region of interest" description="Disordered" evidence="10">
    <location>
        <begin position="43"/>
        <end position="71"/>
    </location>
</feature>
<evidence type="ECO:0000256" key="10">
    <source>
        <dbReference type="SAM" id="MobiDB-lite"/>
    </source>
</evidence>
<keyword evidence="6 9" id="KW-1133">Transmembrane helix</keyword>
<evidence type="ECO:0000256" key="4">
    <source>
        <dbReference type="ARBA" id="ARBA00022692"/>
    </source>
</evidence>
<evidence type="ECO:0000256" key="2">
    <source>
        <dbReference type="ARBA" id="ARBA00022448"/>
    </source>
</evidence>
<evidence type="ECO:0000313" key="11">
    <source>
        <dbReference type="EMBL" id="MFC4818961.1"/>
    </source>
</evidence>
<keyword evidence="4 9" id="KW-0812">Transmembrane</keyword>
<dbReference type="InterPro" id="IPR003369">
    <property type="entry name" value="TatA/B/E"/>
</dbReference>
<keyword evidence="7 9" id="KW-0811">Translocation</keyword>
<dbReference type="PANTHER" id="PTHR42982:SF1">
    <property type="entry name" value="SEC-INDEPENDENT PROTEIN TRANSLOCASE PROTEIN TATA"/>
    <property type="match status" value="1"/>
</dbReference>
<name>A0ABV9QPX2_9GAMM</name>
<keyword evidence="8 9" id="KW-0472">Membrane</keyword>
<evidence type="ECO:0000256" key="6">
    <source>
        <dbReference type="ARBA" id="ARBA00022989"/>
    </source>
</evidence>
<comment type="caution">
    <text evidence="11">The sequence shown here is derived from an EMBL/GenBank/DDBJ whole genome shotgun (WGS) entry which is preliminary data.</text>
</comment>
<dbReference type="Pfam" id="PF02416">
    <property type="entry name" value="TatA_B_E"/>
    <property type="match status" value="1"/>
</dbReference>
<dbReference type="EMBL" id="JBHSHD010000002">
    <property type="protein sequence ID" value="MFC4818961.1"/>
    <property type="molecule type" value="Genomic_DNA"/>
</dbReference>
<evidence type="ECO:0000256" key="1">
    <source>
        <dbReference type="ARBA" id="ARBA00004162"/>
    </source>
</evidence>
<reference evidence="12" key="1">
    <citation type="journal article" date="2019" name="Int. J. Syst. Evol. Microbiol.">
        <title>The Global Catalogue of Microorganisms (GCM) 10K type strain sequencing project: providing services to taxonomists for standard genome sequencing and annotation.</title>
        <authorList>
            <consortium name="The Broad Institute Genomics Platform"/>
            <consortium name="The Broad Institute Genome Sequencing Center for Infectious Disease"/>
            <person name="Wu L."/>
            <person name="Ma J."/>
        </authorList>
    </citation>
    <scope>NUCLEOTIDE SEQUENCE [LARGE SCALE GENOMIC DNA]</scope>
    <source>
        <strain evidence="12">CCUG 30340</strain>
    </source>
</reference>
<proteinExistence type="inferred from homology"/>
<comment type="similarity">
    <text evidence="9">Belongs to the TatA/E family.</text>
</comment>
<dbReference type="Gene3D" id="1.20.5.3310">
    <property type="match status" value="1"/>
</dbReference>
<dbReference type="RefSeq" id="WP_380018696.1">
    <property type="nucleotide sequence ID" value="NZ_JBHSHD010000002.1"/>
</dbReference>
<keyword evidence="3 9" id="KW-1003">Cell membrane</keyword>